<dbReference type="Pfam" id="PF09424">
    <property type="entry name" value="YqeY"/>
    <property type="match status" value="1"/>
</dbReference>
<sequence length="76" mass="8435">MTTTLKSRLQDDLTTAIKARDELRSSTLRLTISAITKEEVAGESARELSDAEVEKIVAREAKKRREAAEAFEKGGR</sequence>
<proteinExistence type="predicted"/>
<dbReference type="InterPro" id="IPR042184">
    <property type="entry name" value="YqeY/Aim41_N"/>
</dbReference>
<dbReference type="InterPro" id="IPR003789">
    <property type="entry name" value="Asn/Gln_tRNA_amidoTrase-B-like"/>
</dbReference>
<protein>
    <submittedName>
        <fullName evidence="1">GatB/YqeY domain-containing protein</fullName>
    </submittedName>
</protein>
<dbReference type="InterPro" id="IPR019004">
    <property type="entry name" value="YqeY/Aim41"/>
</dbReference>
<feature type="non-terminal residue" evidence="1">
    <location>
        <position position="76"/>
    </location>
</feature>
<organism evidence="1 2">
    <name type="scientific">Streptomyces milbemycinicus</name>
    <dbReference type="NCBI Taxonomy" id="476552"/>
    <lineage>
        <taxon>Bacteria</taxon>
        <taxon>Bacillati</taxon>
        <taxon>Actinomycetota</taxon>
        <taxon>Actinomycetes</taxon>
        <taxon>Kitasatosporales</taxon>
        <taxon>Streptomycetaceae</taxon>
        <taxon>Streptomyces</taxon>
    </lineage>
</organism>
<evidence type="ECO:0000313" key="2">
    <source>
        <dbReference type="Proteomes" id="UP001620295"/>
    </source>
</evidence>
<keyword evidence="2" id="KW-1185">Reference proteome</keyword>
<dbReference type="RefSeq" id="WP_404749910.1">
    <property type="nucleotide sequence ID" value="NZ_JBJDQH010000693.1"/>
</dbReference>
<name>A0ABW8M889_9ACTN</name>
<gene>
    <name evidence="1" type="ORF">ACI2L5_57610</name>
</gene>
<dbReference type="PANTHER" id="PTHR28055">
    <property type="entry name" value="ALTERED INHERITANCE OF MITOCHONDRIA PROTEIN 41, MITOCHONDRIAL"/>
    <property type="match status" value="1"/>
</dbReference>
<dbReference type="PANTHER" id="PTHR28055:SF1">
    <property type="entry name" value="ALTERED INHERITANCE OF MITOCHONDRIA PROTEIN 41, MITOCHONDRIAL"/>
    <property type="match status" value="1"/>
</dbReference>
<dbReference type="Gene3D" id="1.10.1510.10">
    <property type="entry name" value="Uncharacterised protein YqeY/AIM41 PF09424, N-terminal domain"/>
    <property type="match status" value="1"/>
</dbReference>
<dbReference type="SUPFAM" id="SSF89095">
    <property type="entry name" value="GatB/YqeY motif"/>
    <property type="match status" value="1"/>
</dbReference>
<accession>A0ABW8M889</accession>
<reference evidence="1 2" key="1">
    <citation type="submission" date="2024-11" db="EMBL/GenBank/DDBJ databases">
        <title>The Natural Products Discovery Center: Release of the First 8490 Sequenced Strains for Exploring Actinobacteria Biosynthetic Diversity.</title>
        <authorList>
            <person name="Kalkreuter E."/>
            <person name="Kautsar S.A."/>
            <person name="Yang D."/>
            <person name="Bader C.D."/>
            <person name="Teijaro C.N."/>
            <person name="Fluegel L."/>
            <person name="Davis C.M."/>
            <person name="Simpson J.R."/>
            <person name="Lauterbach L."/>
            <person name="Steele A.D."/>
            <person name="Gui C."/>
            <person name="Meng S."/>
            <person name="Li G."/>
            <person name="Viehrig K."/>
            <person name="Ye F."/>
            <person name="Su P."/>
            <person name="Kiefer A.F."/>
            <person name="Nichols A."/>
            <person name="Cepeda A.J."/>
            <person name="Yan W."/>
            <person name="Fan B."/>
            <person name="Jiang Y."/>
            <person name="Adhikari A."/>
            <person name="Zheng C.-J."/>
            <person name="Schuster L."/>
            <person name="Cowan T.M."/>
            <person name="Smanski M.J."/>
            <person name="Chevrette M.G."/>
            <person name="De Carvalho L.P.S."/>
            <person name="Shen B."/>
        </authorList>
    </citation>
    <scope>NUCLEOTIDE SEQUENCE [LARGE SCALE GENOMIC DNA]</scope>
    <source>
        <strain evidence="1 2">NPDC020863</strain>
    </source>
</reference>
<comment type="caution">
    <text evidence="1">The sequence shown here is derived from an EMBL/GenBank/DDBJ whole genome shotgun (WGS) entry which is preliminary data.</text>
</comment>
<dbReference type="Proteomes" id="UP001620295">
    <property type="component" value="Unassembled WGS sequence"/>
</dbReference>
<dbReference type="EMBL" id="JBJDQH010000693">
    <property type="protein sequence ID" value="MFK4274387.1"/>
    <property type="molecule type" value="Genomic_DNA"/>
</dbReference>
<evidence type="ECO:0000313" key="1">
    <source>
        <dbReference type="EMBL" id="MFK4274387.1"/>
    </source>
</evidence>